<feature type="binding site" evidence="9">
    <location>
        <begin position="158"/>
        <end position="161"/>
    </location>
    <ligand>
        <name>substrate</name>
    </ligand>
</feature>
<name>A0A0G0TWG3_9BACT</name>
<evidence type="ECO:0000313" key="13">
    <source>
        <dbReference type="Proteomes" id="UP000034749"/>
    </source>
</evidence>
<feature type="domain" description="UDP-glucose/GDP-mannose dehydrogenase C-terminal" evidence="11">
    <location>
        <begin position="317"/>
        <end position="425"/>
    </location>
</feature>
<sequence>MKISIFGMGYVGCVLAAGLASLGHNIIGVDVNSEKVELIKKGNSPVIEKELDEYIKKLVGEKKIEATTIAENAVVNSEASFICVGTPPKEDGSLNLEHTKKVCEDIGKALKQKNGFHLIVFKSTMFPGSVENLLIPIIEKHSGKKAAKDFGICHNPEFLREGSAIDDFFNPPTTVIGCLDEKSGKIVEDLFKDIKAPVVKTTIRIAEMIKYVNNSFHGLKVAFANEIGSICKKNKIDSHELMKIFCMDKKLNISPSYLKPGVPFGGSCLTKDLSALVNEAKKEGLNVPLLDAIKKSNENHINVCTDMILNTNKKRIGILGLSFKEGTDDLRASVMIAIIKKLKDKGLNIRIYDKNVISSQKFGANKRVIEKEFPWLMGLFCPTAEEAVTNSEVVVIKNKDEEFKKIADLIKEEQIIIDLVRIFKPGDTKGRYEGISW</sequence>
<feature type="binding site" evidence="10">
    <location>
        <position position="271"/>
    </location>
    <ligand>
        <name>NAD(+)</name>
        <dbReference type="ChEBI" id="CHEBI:57540"/>
    </ligand>
</feature>
<dbReference type="InterPro" id="IPR001732">
    <property type="entry name" value="UDP-Glc/GDP-Man_DH_N"/>
</dbReference>
<dbReference type="InterPro" id="IPR036220">
    <property type="entry name" value="UDP-Glc/GDP-Man_DH_C_sf"/>
</dbReference>
<dbReference type="Gene3D" id="3.40.50.720">
    <property type="entry name" value="NAD(P)-binding Rossmann-like Domain"/>
    <property type="match status" value="2"/>
</dbReference>
<dbReference type="SUPFAM" id="SSF51735">
    <property type="entry name" value="NAD(P)-binding Rossmann-fold domains"/>
    <property type="match status" value="1"/>
</dbReference>
<dbReference type="Pfam" id="PF00984">
    <property type="entry name" value="UDPG_MGDP_dh"/>
    <property type="match status" value="1"/>
</dbReference>
<proteinExistence type="inferred from homology"/>
<evidence type="ECO:0000256" key="7">
    <source>
        <dbReference type="PIRNR" id="PIRNR000124"/>
    </source>
</evidence>
<dbReference type="Gene3D" id="1.20.5.170">
    <property type="match status" value="1"/>
</dbReference>
<dbReference type="Pfam" id="PF03721">
    <property type="entry name" value="UDPG_MGDP_dh_N"/>
    <property type="match status" value="1"/>
</dbReference>
<keyword evidence="4 7" id="KW-0560">Oxidoreductase</keyword>
<evidence type="ECO:0000256" key="6">
    <source>
        <dbReference type="ARBA" id="ARBA00047473"/>
    </source>
</evidence>
<evidence type="ECO:0000259" key="11">
    <source>
        <dbReference type="SMART" id="SM00984"/>
    </source>
</evidence>
<dbReference type="EMBL" id="LBZW01000015">
    <property type="protein sequence ID" value="KKR79166.1"/>
    <property type="molecule type" value="Genomic_DNA"/>
</dbReference>
<evidence type="ECO:0000313" key="12">
    <source>
        <dbReference type="EMBL" id="KKR79166.1"/>
    </source>
</evidence>
<dbReference type="SUPFAM" id="SSF52413">
    <property type="entry name" value="UDP-glucose/GDP-mannose dehydrogenase C-terminal domain"/>
    <property type="match status" value="1"/>
</dbReference>
<feature type="binding site" evidence="10">
    <location>
        <position position="124"/>
    </location>
    <ligand>
        <name>NAD(+)</name>
        <dbReference type="ChEBI" id="CHEBI:57540"/>
    </ligand>
</feature>
<dbReference type="GO" id="GO:0006065">
    <property type="term" value="P:UDP-glucuronate biosynthetic process"/>
    <property type="evidence" value="ECO:0007669"/>
    <property type="project" value="UniProtKB-UniPathway"/>
</dbReference>
<feature type="binding site" evidence="10">
    <location>
        <position position="86"/>
    </location>
    <ligand>
        <name>NAD(+)</name>
        <dbReference type="ChEBI" id="CHEBI:57540"/>
    </ligand>
</feature>
<dbReference type="Pfam" id="PF03720">
    <property type="entry name" value="UDPG_MGDP_dh_C"/>
    <property type="match status" value="1"/>
</dbReference>
<gene>
    <name evidence="12" type="ORF">UU24_C0015G0006</name>
</gene>
<dbReference type="GO" id="GO:0051287">
    <property type="term" value="F:NAD binding"/>
    <property type="evidence" value="ECO:0007669"/>
    <property type="project" value="InterPro"/>
</dbReference>
<dbReference type="InterPro" id="IPR014026">
    <property type="entry name" value="UDP-Glc/GDP-Man_DH_dimer"/>
</dbReference>
<evidence type="ECO:0000256" key="9">
    <source>
        <dbReference type="PIRSR" id="PIRSR500134-2"/>
    </source>
</evidence>
<evidence type="ECO:0000256" key="8">
    <source>
        <dbReference type="PIRSR" id="PIRSR500134-1"/>
    </source>
</evidence>
<feature type="binding site" evidence="9">
    <location>
        <position position="324"/>
    </location>
    <ligand>
        <name>substrate</name>
    </ligand>
</feature>
<evidence type="ECO:0000256" key="2">
    <source>
        <dbReference type="ARBA" id="ARBA00006601"/>
    </source>
</evidence>
<keyword evidence="5 7" id="KW-0520">NAD</keyword>
<dbReference type="SUPFAM" id="SSF48179">
    <property type="entry name" value="6-phosphogluconate dehydrogenase C-terminal domain-like"/>
    <property type="match status" value="1"/>
</dbReference>
<feature type="binding site" evidence="10">
    <location>
        <position position="331"/>
    </location>
    <ligand>
        <name>NAD(+)</name>
        <dbReference type="ChEBI" id="CHEBI:57540"/>
    </ligand>
</feature>
<comment type="pathway">
    <text evidence="1">Nucleotide-sugar biosynthesis; UDP-alpha-D-glucuronate biosynthesis; UDP-alpha-D-glucuronate from UDP-alpha-D-glucose: step 1/1.</text>
</comment>
<comment type="caution">
    <text evidence="12">The sequence shown here is derived from an EMBL/GenBank/DDBJ whole genome shotgun (WGS) entry which is preliminary data.</text>
</comment>
<dbReference type="PIRSF" id="PIRSF500134">
    <property type="entry name" value="UDPglc_DH_bac"/>
    <property type="match status" value="1"/>
</dbReference>
<dbReference type="PANTHER" id="PTHR43750">
    <property type="entry name" value="UDP-GLUCOSE 6-DEHYDROGENASE TUAD"/>
    <property type="match status" value="1"/>
</dbReference>
<accession>A0A0G0TWG3</accession>
<feature type="binding site" evidence="10">
    <location>
        <position position="35"/>
    </location>
    <ligand>
        <name>NAD(+)</name>
        <dbReference type="ChEBI" id="CHEBI:57540"/>
    </ligand>
</feature>
<dbReference type="NCBIfam" id="TIGR03026">
    <property type="entry name" value="NDP-sugDHase"/>
    <property type="match status" value="1"/>
</dbReference>
<dbReference type="UniPathway" id="UPA00038">
    <property type="reaction ID" value="UER00491"/>
</dbReference>
<feature type="binding site" evidence="10">
    <location>
        <position position="30"/>
    </location>
    <ligand>
        <name>NAD(+)</name>
        <dbReference type="ChEBI" id="CHEBI:57540"/>
    </ligand>
</feature>
<dbReference type="AlphaFoldDB" id="A0A0G0TWG3"/>
<dbReference type="PIRSF" id="PIRSF000124">
    <property type="entry name" value="UDPglc_GDPman_dh"/>
    <property type="match status" value="1"/>
</dbReference>
<evidence type="ECO:0000256" key="4">
    <source>
        <dbReference type="ARBA" id="ARBA00023002"/>
    </source>
</evidence>
<feature type="binding site" evidence="10">
    <location>
        <position position="161"/>
    </location>
    <ligand>
        <name>NAD(+)</name>
        <dbReference type="ChEBI" id="CHEBI:57540"/>
    </ligand>
</feature>
<dbReference type="InterPro" id="IPR008927">
    <property type="entry name" value="6-PGluconate_DH-like_C_sf"/>
</dbReference>
<dbReference type="InterPro" id="IPR017476">
    <property type="entry name" value="UDP-Glc/GDP-Man"/>
</dbReference>
<dbReference type="PATRIC" id="fig|1618734.3.peg.415"/>
<dbReference type="InterPro" id="IPR014027">
    <property type="entry name" value="UDP-Glc/GDP-Man_DH_C"/>
</dbReference>
<dbReference type="InterPro" id="IPR028357">
    <property type="entry name" value="UDPglc_DH_bac"/>
</dbReference>
<dbReference type="PANTHER" id="PTHR43750:SF1">
    <property type="entry name" value="GDP-MANNOSE 6-DEHYDROGENASE"/>
    <property type="match status" value="1"/>
</dbReference>
<dbReference type="InterPro" id="IPR036291">
    <property type="entry name" value="NAD(P)-bd_dom_sf"/>
</dbReference>
<evidence type="ECO:0000256" key="10">
    <source>
        <dbReference type="PIRSR" id="PIRSR500134-3"/>
    </source>
</evidence>
<feature type="binding site" evidence="9">
    <location>
        <position position="265"/>
    </location>
    <ligand>
        <name>substrate</name>
    </ligand>
</feature>
<evidence type="ECO:0000256" key="1">
    <source>
        <dbReference type="ARBA" id="ARBA00004701"/>
    </source>
</evidence>
<dbReference type="GO" id="GO:0003979">
    <property type="term" value="F:UDP-glucose 6-dehydrogenase activity"/>
    <property type="evidence" value="ECO:0007669"/>
    <property type="project" value="UniProtKB-EC"/>
</dbReference>
<comment type="catalytic activity">
    <reaction evidence="6 7">
        <text>UDP-alpha-D-glucose + 2 NAD(+) + H2O = UDP-alpha-D-glucuronate + 2 NADH + 3 H(+)</text>
        <dbReference type="Rhea" id="RHEA:23596"/>
        <dbReference type="ChEBI" id="CHEBI:15377"/>
        <dbReference type="ChEBI" id="CHEBI:15378"/>
        <dbReference type="ChEBI" id="CHEBI:57540"/>
        <dbReference type="ChEBI" id="CHEBI:57945"/>
        <dbReference type="ChEBI" id="CHEBI:58052"/>
        <dbReference type="ChEBI" id="CHEBI:58885"/>
        <dbReference type="EC" id="1.1.1.22"/>
    </reaction>
</comment>
<dbReference type="GO" id="GO:0000271">
    <property type="term" value="P:polysaccharide biosynthetic process"/>
    <property type="evidence" value="ECO:0007669"/>
    <property type="project" value="InterPro"/>
</dbReference>
<feature type="active site" description="Nucleophile" evidence="8">
    <location>
        <position position="268"/>
    </location>
</feature>
<dbReference type="SMART" id="SM00984">
    <property type="entry name" value="UDPG_MGDP_dh_C"/>
    <property type="match status" value="1"/>
</dbReference>
<protein>
    <recommendedName>
        <fullName evidence="3 7">UDP-glucose 6-dehydrogenase</fullName>
        <ecNumber evidence="3 7">1.1.1.22</ecNumber>
    </recommendedName>
</protein>
<dbReference type="EC" id="1.1.1.22" evidence="3 7"/>
<organism evidence="12 13">
    <name type="scientific">Candidatus Nomurabacteria bacterium GW2011_GWA2_40_9</name>
    <dbReference type="NCBI Taxonomy" id="1618734"/>
    <lineage>
        <taxon>Bacteria</taxon>
        <taxon>Candidatus Nomuraibacteriota</taxon>
    </lineage>
</organism>
<comment type="similarity">
    <text evidence="2 7">Belongs to the UDP-glucose/GDP-mannose dehydrogenase family.</text>
</comment>
<evidence type="ECO:0000256" key="3">
    <source>
        <dbReference type="ARBA" id="ARBA00012954"/>
    </source>
</evidence>
<feature type="binding site" evidence="9">
    <location>
        <position position="210"/>
    </location>
    <ligand>
        <name>substrate</name>
    </ligand>
</feature>
<dbReference type="Proteomes" id="UP000034749">
    <property type="component" value="Unassembled WGS sequence"/>
</dbReference>
<feature type="binding site" evidence="9">
    <location>
        <begin position="257"/>
        <end position="261"/>
    </location>
    <ligand>
        <name>substrate</name>
    </ligand>
</feature>
<reference evidence="12 13" key="1">
    <citation type="journal article" date="2015" name="Nature">
        <title>rRNA introns, odd ribosomes, and small enigmatic genomes across a large radiation of phyla.</title>
        <authorList>
            <person name="Brown C.T."/>
            <person name="Hug L.A."/>
            <person name="Thomas B.C."/>
            <person name="Sharon I."/>
            <person name="Castelle C.J."/>
            <person name="Singh A."/>
            <person name="Wilkins M.J."/>
            <person name="Williams K.H."/>
            <person name="Banfield J.F."/>
        </authorList>
    </citation>
    <scope>NUCLEOTIDE SEQUENCE [LARGE SCALE GENOMIC DNA]</scope>
</reference>
<evidence type="ECO:0000256" key="5">
    <source>
        <dbReference type="ARBA" id="ARBA00023027"/>
    </source>
</evidence>